<evidence type="ECO:0008006" key="2">
    <source>
        <dbReference type="Google" id="ProtNLM"/>
    </source>
</evidence>
<dbReference type="AlphaFoldDB" id="A0A094QFY8"/>
<dbReference type="InterPro" id="IPR016024">
    <property type="entry name" value="ARM-type_fold"/>
</dbReference>
<accession>A0A094QFY8</accession>
<dbReference type="PANTHER" id="PTHR34070:SF1">
    <property type="entry name" value="DNA ALKYLATION REPAIR PROTEIN"/>
    <property type="match status" value="1"/>
</dbReference>
<dbReference type="PANTHER" id="PTHR34070">
    <property type="entry name" value="ARMADILLO-TYPE FOLD"/>
    <property type="match status" value="1"/>
</dbReference>
<gene>
    <name evidence="1" type="ORF">GM51_3155</name>
</gene>
<name>A0A094QFY8_9ZZZZ</name>
<dbReference type="SUPFAM" id="SSF48371">
    <property type="entry name" value="ARM repeat"/>
    <property type="match status" value="1"/>
</dbReference>
<dbReference type="Gene3D" id="1.25.40.290">
    <property type="entry name" value="ARM repeat domains"/>
    <property type="match status" value="1"/>
</dbReference>
<dbReference type="EMBL" id="JNSL01000011">
    <property type="protein sequence ID" value="KGA21214.1"/>
    <property type="molecule type" value="Genomic_DNA"/>
</dbReference>
<dbReference type="Gene3D" id="1.20.1660.10">
    <property type="entry name" value="Hypothetical protein (EF3068)"/>
    <property type="match status" value="1"/>
</dbReference>
<dbReference type="Pfam" id="PF08713">
    <property type="entry name" value="DNA_alkylation"/>
    <property type="match status" value="1"/>
</dbReference>
<evidence type="ECO:0000313" key="1">
    <source>
        <dbReference type="EMBL" id="KGA21214.1"/>
    </source>
</evidence>
<sequence>MPTSKQLISNLRKELAKHADPEVKEGAAAYMRNQFEFLGVKTPLRRELSKDLITKSKDLSERELVALCRDLWAQPEREFQYVACDLLAKNAKRLSPSYVKRDAPWFIKNKSWWDSVDSIRKSIEVVVSANPELKAEMEKWIVSNNIWVVRSALIHQLTLGSKTDAKLLFKFCEIQAQETEFFIAKAVGWALRSYSYVDSNAVKTFVKAHPELTPLAKREGLKALIRKSQS</sequence>
<dbReference type="CDD" id="cd07064">
    <property type="entry name" value="AlkD_like_1"/>
    <property type="match status" value="1"/>
</dbReference>
<reference evidence="1" key="1">
    <citation type="submission" date="2014-06" db="EMBL/GenBank/DDBJ databases">
        <title>Key roles for freshwater Actinobacteria revealed by deep metagenomic sequencing.</title>
        <authorList>
            <person name="Ghai R."/>
            <person name="Mizuno C.M."/>
            <person name="Picazo A."/>
            <person name="Camacho A."/>
            <person name="Rodriguez-Valera F."/>
        </authorList>
    </citation>
    <scope>NUCLEOTIDE SEQUENCE</scope>
</reference>
<dbReference type="InterPro" id="IPR014825">
    <property type="entry name" value="DNA_alkylation"/>
</dbReference>
<organism evidence="1">
    <name type="scientific">freshwater metagenome</name>
    <dbReference type="NCBI Taxonomy" id="449393"/>
    <lineage>
        <taxon>unclassified sequences</taxon>
        <taxon>metagenomes</taxon>
        <taxon>ecological metagenomes</taxon>
    </lineage>
</organism>
<protein>
    <recommendedName>
        <fullName evidence="2">DNA alkylation repair protein</fullName>
    </recommendedName>
</protein>
<proteinExistence type="predicted"/>
<comment type="caution">
    <text evidence="1">The sequence shown here is derived from an EMBL/GenBank/DDBJ whole genome shotgun (WGS) entry which is preliminary data.</text>
</comment>